<dbReference type="AlphaFoldDB" id="E5G5P9"/>
<geneLocation type="plasmid" evidence="1">
    <name>pVH1</name>
</geneLocation>
<organism evidence="1">
    <name type="scientific">Vibrio harveyi</name>
    <name type="common">Beneckea harveyi</name>
    <dbReference type="NCBI Taxonomy" id="669"/>
    <lineage>
        <taxon>Bacteria</taxon>
        <taxon>Pseudomonadati</taxon>
        <taxon>Pseudomonadota</taxon>
        <taxon>Gammaproteobacteria</taxon>
        <taxon>Vibrionales</taxon>
        <taxon>Vibrionaceae</taxon>
        <taxon>Vibrio</taxon>
    </lineage>
</organism>
<proteinExistence type="predicted"/>
<dbReference type="EMBL" id="HM752272">
    <property type="protein sequence ID" value="ADQ53985.1"/>
    <property type="molecule type" value="Genomic_DNA"/>
</dbReference>
<protein>
    <submittedName>
        <fullName evidence="1">Putative outer membrane adhesin-like protein</fullName>
    </submittedName>
</protein>
<reference evidence="1" key="1">
    <citation type="submission" date="2010-07" db="EMBL/GenBank/DDBJ databases">
        <title>Gene structure and function analysis of the virulence-related plasmid pVH1 from Vibrio harveyi VIB645.</title>
        <authorList>
            <person name="Hou X."/>
            <person name="Sun J."/>
            <person name="Sun B."/>
            <person name="Liu J."/>
            <person name="Zhang X."/>
        </authorList>
    </citation>
    <scope>NUCLEOTIDE SEQUENCE</scope>
    <source>
        <strain evidence="1">VIB645</strain>
        <plasmid evidence="1">pVH1</plasmid>
    </source>
</reference>
<name>E5G5P9_VIBHA</name>
<sequence>MMLSSSGNLCRLGISSIITQIRRSSSGSSPKMALEAMASQVEINGRREACCCALLDKNKKPRCLSSSTQSVIENGLRLSSPLSSFSSSPSRKRRLLM</sequence>
<accession>E5G5P9</accession>
<keyword evidence="1" id="KW-0614">Plasmid</keyword>
<evidence type="ECO:0000313" key="1">
    <source>
        <dbReference type="EMBL" id="ADQ53985.1"/>
    </source>
</evidence>